<comment type="catalytic activity">
    <reaction evidence="7">
        <text>aldehydo-D-galacturonate = keto-D-tagaturonate</text>
        <dbReference type="Rhea" id="RHEA:27702"/>
        <dbReference type="ChEBI" id="CHEBI:12952"/>
        <dbReference type="ChEBI" id="CHEBI:17886"/>
    </reaction>
</comment>
<accession>A0A4U8QKG1</accession>
<proteinExistence type="inferred from homology"/>
<dbReference type="NCBIfam" id="NF002794">
    <property type="entry name" value="PRK02925.1"/>
    <property type="match status" value="1"/>
</dbReference>
<evidence type="ECO:0000256" key="4">
    <source>
        <dbReference type="ARBA" id="ARBA00012546"/>
    </source>
</evidence>
<evidence type="ECO:0000256" key="2">
    <source>
        <dbReference type="ARBA" id="ARBA00004892"/>
    </source>
</evidence>
<dbReference type="UniPathway" id="UPA00246"/>
<dbReference type="Gene3D" id="1.10.2020.10">
    <property type="entry name" value="uronate isomerase, domain 2, chain A"/>
    <property type="match status" value="1"/>
</dbReference>
<evidence type="ECO:0000256" key="3">
    <source>
        <dbReference type="ARBA" id="ARBA00008397"/>
    </source>
</evidence>
<gene>
    <name evidence="8" type="primary">uxaC_2</name>
    <name evidence="7" type="synonym">uxaC</name>
    <name evidence="8" type="ORF">DSM106044_01587</name>
</gene>
<evidence type="ECO:0000256" key="5">
    <source>
        <dbReference type="ARBA" id="ARBA00020555"/>
    </source>
</evidence>
<comment type="pathway">
    <text evidence="2 7">Carbohydrate metabolism; pentose and glucuronate interconversion.</text>
</comment>
<dbReference type="InterPro" id="IPR003766">
    <property type="entry name" value="Uronate_isomerase"/>
</dbReference>
<reference evidence="8 9" key="1">
    <citation type="journal article" date="2019" name="Anaerobe">
        <title>Detection of Robinsoniella peoriensis in multiple bone samples of a trauma patient.</title>
        <authorList>
            <person name="Schrottner P."/>
            <person name="Hartwich K."/>
            <person name="Bunk B."/>
            <person name="Schober I."/>
            <person name="Helbig S."/>
            <person name="Rudolph W.W."/>
            <person name="Gunzer F."/>
        </authorList>
    </citation>
    <scope>NUCLEOTIDE SEQUENCE [LARGE SCALE GENOMIC DNA]</scope>
    <source>
        <strain evidence="8 9">DSM 106044</strain>
    </source>
</reference>
<dbReference type="EMBL" id="QGQD01000036">
    <property type="protein sequence ID" value="TLD01606.1"/>
    <property type="molecule type" value="Genomic_DNA"/>
</dbReference>
<dbReference type="PANTHER" id="PTHR30068:SF4">
    <property type="entry name" value="URONATE ISOMERASE"/>
    <property type="match status" value="1"/>
</dbReference>
<evidence type="ECO:0000256" key="6">
    <source>
        <dbReference type="ARBA" id="ARBA00023235"/>
    </source>
</evidence>
<name>A0A4U8QKG1_9FIRM</name>
<dbReference type="GO" id="GO:0042840">
    <property type="term" value="P:D-glucuronate catabolic process"/>
    <property type="evidence" value="ECO:0007669"/>
    <property type="project" value="TreeGrafter"/>
</dbReference>
<sequence length="474" mass="54646">MKQFMDKEFLLSTPTASRLFHEYADTCPVLDYHCHINPREIAEDKQFSNITEVWLGGDHYKWRQMRSNGIDEYYITGDASPREKFQKWAETLEKAIGNPLYHWSHLELQRYFGYTGILNRDTAEEVWNLCNQKLQDPSMSVRNIIKMSNVTLICTTDDPIDTLEWHKMIKEDSSFDVAVLPAWRPDKAMNIEKADFTEYLAKLATASGTQIKDFASLKEALRNRMDFFHNNGCLVSDHALEFVYYSPADESEIEAILKKRLTGNTVTREEELKFKTAFMLFAGREYHRLGWAMQLHFGCKRDNNSLSFRKLGPDTGYDCINNYAPSALAADYLNALICTDQLPKTILYSLNPNDNAYIDAILGCFQDSCAIGKMQHGSAWWFNDHKQGMTDQMISLANLGLLSNFIGMLTDSRSFLSYTRHEYFRRILCDLIGGWVENGEYPEDYQALGEIVKGISYNNAVRYFGFDLENTQES</sequence>
<dbReference type="GO" id="GO:0019698">
    <property type="term" value="P:D-galacturonate catabolic process"/>
    <property type="evidence" value="ECO:0007669"/>
    <property type="project" value="TreeGrafter"/>
</dbReference>
<dbReference type="Pfam" id="PF02614">
    <property type="entry name" value="UxaC"/>
    <property type="match status" value="1"/>
</dbReference>
<evidence type="ECO:0000313" key="8">
    <source>
        <dbReference type="EMBL" id="TLD01606.1"/>
    </source>
</evidence>
<organism evidence="8 9">
    <name type="scientific">Robinsoniella peoriensis</name>
    <dbReference type="NCBI Taxonomy" id="180332"/>
    <lineage>
        <taxon>Bacteria</taxon>
        <taxon>Bacillati</taxon>
        <taxon>Bacillota</taxon>
        <taxon>Clostridia</taxon>
        <taxon>Lachnospirales</taxon>
        <taxon>Lachnospiraceae</taxon>
        <taxon>Robinsoniella</taxon>
    </lineage>
</organism>
<evidence type="ECO:0000313" key="9">
    <source>
        <dbReference type="Proteomes" id="UP000306509"/>
    </source>
</evidence>
<dbReference type="HAMAP" id="MF_00675">
    <property type="entry name" value="UxaC"/>
    <property type="match status" value="1"/>
</dbReference>
<dbReference type="STRING" id="180332.GCA_000797495_04701"/>
<dbReference type="EC" id="5.3.1.12" evidence="4 7"/>
<comment type="catalytic activity">
    <reaction evidence="1 7">
        <text>D-glucuronate = D-fructuronate</text>
        <dbReference type="Rhea" id="RHEA:13049"/>
        <dbReference type="ChEBI" id="CHEBI:58720"/>
        <dbReference type="ChEBI" id="CHEBI:59863"/>
        <dbReference type="EC" id="5.3.1.12"/>
    </reaction>
</comment>
<keyword evidence="6 7" id="KW-0413">Isomerase</keyword>
<dbReference type="Proteomes" id="UP000306509">
    <property type="component" value="Unassembled WGS sequence"/>
</dbReference>
<comment type="caution">
    <text evidence="8">The sequence shown here is derived from an EMBL/GenBank/DDBJ whole genome shotgun (WGS) entry which is preliminary data.</text>
</comment>
<dbReference type="SUPFAM" id="SSF51556">
    <property type="entry name" value="Metallo-dependent hydrolases"/>
    <property type="match status" value="1"/>
</dbReference>
<evidence type="ECO:0000256" key="7">
    <source>
        <dbReference type="HAMAP-Rule" id="MF_00675"/>
    </source>
</evidence>
<dbReference type="AlphaFoldDB" id="A0A4U8QKG1"/>
<keyword evidence="9" id="KW-1185">Reference proteome</keyword>
<protein>
    <recommendedName>
        <fullName evidence="5 7">Uronate isomerase</fullName>
        <ecNumber evidence="4 7">5.3.1.12</ecNumber>
    </recommendedName>
    <alternativeName>
        <fullName evidence="7">Glucuronate isomerase</fullName>
    </alternativeName>
    <alternativeName>
        <fullName evidence="7">Uronic isomerase</fullName>
    </alternativeName>
</protein>
<dbReference type="RefSeq" id="WP_044293604.1">
    <property type="nucleotide sequence ID" value="NZ_JTGN01000002.1"/>
</dbReference>
<dbReference type="Gene3D" id="3.20.20.140">
    <property type="entry name" value="Metal-dependent hydrolases"/>
    <property type="match status" value="1"/>
</dbReference>
<dbReference type="PANTHER" id="PTHR30068">
    <property type="entry name" value="URONATE ISOMERASE"/>
    <property type="match status" value="1"/>
</dbReference>
<evidence type="ECO:0000256" key="1">
    <source>
        <dbReference type="ARBA" id="ARBA00001165"/>
    </source>
</evidence>
<comment type="similarity">
    <text evidence="3 7">Belongs to the metallo-dependent hydrolases superfamily. Uronate isomerase family.</text>
</comment>
<dbReference type="InterPro" id="IPR032466">
    <property type="entry name" value="Metal_Hydrolase"/>
</dbReference>
<dbReference type="GO" id="GO:0008880">
    <property type="term" value="F:glucuronate isomerase activity"/>
    <property type="evidence" value="ECO:0007669"/>
    <property type="project" value="UniProtKB-UniRule"/>
</dbReference>